<dbReference type="SUPFAM" id="SSF53649">
    <property type="entry name" value="Alkaline phosphatase-like"/>
    <property type="match status" value="1"/>
</dbReference>
<evidence type="ECO:0000313" key="5">
    <source>
        <dbReference type="Proteomes" id="UP000230821"/>
    </source>
</evidence>
<dbReference type="Pfam" id="PF00884">
    <property type="entry name" value="Sulfatase"/>
    <property type="match status" value="1"/>
</dbReference>
<dbReference type="EMBL" id="PDSK01000039">
    <property type="protein sequence ID" value="PIE35588.1"/>
    <property type="molecule type" value="Genomic_DNA"/>
</dbReference>
<dbReference type="InterPro" id="IPR017850">
    <property type="entry name" value="Alkaline_phosphatase_core_sf"/>
</dbReference>
<evidence type="ECO:0000256" key="2">
    <source>
        <dbReference type="ARBA" id="ARBA00022801"/>
    </source>
</evidence>
<sequence>MKTQKAYLNPVTGHGPFRVNQESRKENILFISVDMVPREFYQQFEGCVEMHTPHLDTLKQNHVVFENAFCSSPLCSPSRASYLSGHYSYITVNSERAHDGQDIHVRQEDILFPEYLKHSGYHCRHAGKSHVGTHKFMDIFGENDSPWDRWSPPWFDDDQYINYLKNLGFERISFEKTLYGQEAAGEGRGNCYGGWVAPQNGKPFPKEATYPAYLVQKTIDALEARQDAEQPFYFQLDFFGPHQPFAIPAGMEKREQELREIIRLPESYQQIHDNNFQAPWDEPRVYRMYRKNWGLTDPETLKSYMIANILQFELLDEMIGRLFAYLQEQGTYHKTWIFLIADHGEMNGEMALIDKGAYLNPGVIRVPLLIKPPADSEFGQQSYRIEEPVSLLDLAPTMLEIAGISTDARMDGVSLLQSLVGAQRPDRKPILFDIWSHVVPNPSIGMVFTASNDKNYMFTFNVVDEIDELYELENRKSLHNLIAEPEASGIVQEALVKMDEVLERDPRWISYSGPFKLTYAERLPTPFGDQQHFL</sequence>
<name>A0A2G6KIT3_9BACT</name>
<evidence type="ECO:0000256" key="1">
    <source>
        <dbReference type="ARBA" id="ARBA00022723"/>
    </source>
</evidence>
<evidence type="ECO:0000313" key="4">
    <source>
        <dbReference type="EMBL" id="PIE35588.1"/>
    </source>
</evidence>
<dbReference type="Gene3D" id="3.40.720.10">
    <property type="entry name" value="Alkaline Phosphatase, subunit A"/>
    <property type="match status" value="1"/>
</dbReference>
<proteinExistence type="predicted"/>
<dbReference type="GO" id="GO:0008484">
    <property type="term" value="F:sulfuric ester hydrolase activity"/>
    <property type="evidence" value="ECO:0007669"/>
    <property type="project" value="TreeGrafter"/>
</dbReference>
<keyword evidence="2" id="KW-0378">Hydrolase</keyword>
<organism evidence="4 5">
    <name type="scientific">candidate division KSB3 bacterium</name>
    <dbReference type="NCBI Taxonomy" id="2044937"/>
    <lineage>
        <taxon>Bacteria</taxon>
        <taxon>candidate division KSB3</taxon>
    </lineage>
</organism>
<comment type="caution">
    <text evidence="4">The sequence shown here is derived from an EMBL/GenBank/DDBJ whole genome shotgun (WGS) entry which is preliminary data.</text>
</comment>
<dbReference type="PANTHER" id="PTHR45953">
    <property type="entry name" value="IDURONATE 2-SULFATASE"/>
    <property type="match status" value="1"/>
</dbReference>
<gene>
    <name evidence="4" type="ORF">CSA56_03660</name>
</gene>
<feature type="domain" description="Sulfatase N-terminal" evidence="3">
    <location>
        <begin position="27"/>
        <end position="404"/>
    </location>
</feature>
<reference evidence="4 5" key="1">
    <citation type="submission" date="2017-10" db="EMBL/GenBank/DDBJ databases">
        <title>Novel microbial diversity and functional potential in the marine mammal oral microbiome.</title>
        <authorList>
            <person name="Dudek N.K."/>
            <person name="Sun C.L."/>
            <person name="Burstein D."/>
            <person name="Kantor R.S."/>
            <person name="Aliaga Goltsman D.S."/>
            <person name="Bik E.M."/>
            <person name="Thomas B.C."/>
            <person name="Banfield J.F."/>
            <person name="Relman D.A."/>
        </authorList>
    </citation>
    <scope>NUCLEOTIDE SEQUENCE [LARGE SCALE GENOMIC DNA]</scope>
    <source>
        <strain evidence="4">DOLJORAL78_47_16</strain>
    </source>
</reference>
<protein>
    <recommendedName>
        <fullName evidence="3">Sulfatase N-terminal domain-containing protein</fullName>
    </recommendedName>
</protein>
<dbReference type="AlphaFoldDB" id="A0A2G6KIT3"/>
<evidence type="ECO:0000259" key="3">
    <source>
        <dbReference type="Pfam" id="PF00884"/>
    </source>
</evidence>
<accession>A0A2G6KIT3</accession>
<dbReference type="InterPro" id="IPR000917">
    <property type="entry name" value="Sulfatase_N"/>
</dbReference>
<dbReference type="Proteomes" id="UP000230821">
    <property type="component" value="Unassembled WGS sequence"/>
</dbReference>
<dbReference type="GO" id="GO:0005737">
    <property type="term" value="C:cytoplasm"/>
    <property type="evidence" value="ECO:0007669"/>
    <property type="project" value="TreeGrafter"/>
</dbReference>
<dbReference type="PANTHER" id="PTHR45953:SF1">
    <property type="entry name" value="IDURONATE 2-SULFATASE"/>
    <property type="match status" value="1"/>
</dbReference>
<dbReference type="GO" id="GO:0046872">
    <property type="term" value="F:metal ion binding"/>
    <property type="evidence" value="ECO:0007669"/>
    <property type="project" value="UniProtKB-KW"/>
</dbReference>
<keyword evidence="1" id="KW-0479">Metal-binding</keyword>